<proteinExistence type="predicted"/>
<dbReference type="Proteomes" id="UP000672602">
    <property type="component" value="Unassembled WGS sequence"/>
</dbReference>
<dbReference type="EMBL" id="JAGMWN010000009">
    <property type="protein sequence ID" value="MBP5858631.1"/>
    <property type="molecule type" value="Genomic_DNA"/>
</dbReference>
<reference evidence="1" key="1">
    <citation type="submission" date="2021-04" db="EMBL/GenBank/DDBJ databases">
        <authorList>
            <person name="Zhang D.-C."/>
        </authorList>
    </citation>
    <scope>NUCLEOTIDE SEQUENCE</scope>
    <source>
        <strain evidence="1">CGMCC 1.15697</strain>
    </source>
</reference>
<evidence type="ECO:0000313" key="2">
    <source>
        <dbReference type="Proteomes" id="UP000672602"/>
    </source>
</evidence>
<accession>A0A8J7V2A4</accession>
<dbReference type="PANTHER" id="PTHR42110:SF1">
    <property type="entry name" value="L-ASPARAGINASE, PUTATIVE (AFU_ORTHOLOGUE AFUA_3G11890)-RELATED"/>
    <property type="match status" value="1"/>
</dbReference>
<organism evidence="1 2">
    <name type="scientific">Marivibrio halodurans</name>
    <dbReference type="NCBI Taxonomy" id="2039722"/>
    <lineage>
        <taxon>Bacteria</taxon>
        <taxon>Pseudomonadati</taxon>
        <taxon>Pseudomonadota</taxon>
        <taxon>Alphaproteobacteria</taxon>
        <taxon>Rhodospirillales</taxon>
        <taxon>Rhodospirillaceae</taxon>
        <taxon>Marivibrio</taxon>
    </lineage>
</organism>
<dbReference type="Pfam" id="PF06089">
    <property type="entry name" value="Asparaginase_II"/>
    <property type="match status" value="1"/>
</dbReference>
<keyword evidence="2" id="KW-1185">Reference proteome</keyword>
<gene>
    <name evidence="1" type="ORF">KAJ83_16545</name>
</gene>
<name>A0A8J7V2A4_9PROT</name>
<evidence type="ECO:0000313" key="1">
    <source>
        <dbReference type="EMBL" id="MBP5858631.1"/>
    </source>
</evidence>
<protein>
    <submittedName>
        <fullName evidence="1">Asparaginase</fullName>
    </submittedName>
</protein>
<dbReference type="RefSeq" id="WP_210683219.1">
    <property type="nucleotide sequence ID" value="NZ_JAGMWN010000009.1"/>
</dbReference>
<sequence>MPHDSEATGPDGINPLTVEVTRGGIVESRHRGAAAIVDARGHIQAAWGDIQRPVFPRSAIKAIQALPLVETGAADAFGFGARELAIACASHNGEALHVETVTGMLTAVGLDESALECGGHWPYSEADAHALAVQGRAPDQRHNNCSGKHAGMLALARHLGVETKGYTDQRHPVQQRVMGTMEMLTGLDLGRAAVGIDGCSVPTWAIPLENLAFAFARLCTGEDLPDDRAEAARRLIAACFREPFMVAGTDRFCTDFMTATAPRVFVKTGAEGVFCAAVPEYGLGVALKCDDGAGRAAEVMLVNILRTVGVLDDVPDETVRRFIEIGIENRRGTAVGTIRPAHGWLAF</sequence>
<dbReference type="PANTHER" id="PTHR42110">
    <property type="entry name" value="L-ASPARAGINASE, PUTATIVE (AFU_ORTHOLOGUE AFUA_3G11890)-RELATED"/>
    <property type="match status" value="1"/>
</dbReference>
<dbReference type="AlphaFoldDB" id="A0A8J7V2A4"/>
<comment type="caution">
    <text evidence="1">The sequence shown here is derived from an EMBL/GenBank/DDBJ whole genome shotgun (WGS) entry which is preliminary data.</text>
</comment>
<dbReference type="InterPro" id="IPR010349">
    <property type="entry name" value="Asparaginase_II"/>
</dbReference>